<evidence type="ECO:0008006" key="4">
    <source>
        <dbReference type="Google" id="ProtNLM"/>
    </source>
</evidence>
<name>A0A845GKU5_9BURK</name>
<accession>A0A845GKU5</accession>
<evidence type="ECO:0000256" key="1">
    <source>
        <dbReference type="SAM" id="SignalP"/>
    </source>
</evidence>
<dbReference type="EMBL" id="WWCX01000007">
    <property type="protein sequence ID" value="MYM93738.1"/>
    <property type="molecule type" value="Genomic_DNA"/>
</dbReference>
<protein>
    <recommendedName>
        <fullName evidence="4">DUF2059 domain-containing protein</fullName>
    </recommendedName>
</protein>
<reference evidence="2" key="1">
    <citation type="submission" date="2019-12" db="EMBL/GenBank/DDBJ databases">
        <title>Novel species isolated from a subtropical stream in China.</title>
        <authorList>
            <person name="Lu H."/>
        </authorList>
    </citation>
    <scope>NUCLEOTIDE SEQUENCE [LARGE SCALE GENOMIC DNA]</scope>
    <source>
        <strain evidence="2">FT81W</strain>
    </source>
</reference>
<keyword evidence="1" id="KW-0732">Signal</keyword>
<feature type="signal peptide" evidence="1">
    <location>
        <begin position="1"/>
        <end position="25"/>
    </location>
</feature>
<comment type="caution">
    <text evidence="2">The sequence shown here is derived from an EMBL/GenBank/DDBJ whole genome shotgun (WGS) entry which is preliminary data.</text>
</comment>
<dbReference type="AlphaFoldDB" id="A0A845GKU5"/>
<organism evidence="2 3">
    <name type="scientific">Duganella vulcania</name>
    <dbReference type="NCBI Taxonomy" id="2692166"/>
    <lineage>
        <taxon>Bacteria</taxon>
        <taxon>Pseudomonadati</taxon>
        <taxon>Pseudomonadota</taxon>
        <taxon>Betaproteobacteria</taxon>
        <taxon>Burkholderiales</taxon>
        <taxon>Oxalobacteraceae</taxon>
        <taxon>Telluria group</taxon>
        <taxon>Duganella</taxon>
    </lineage>
</organism>
<proteinExistence type="predicted"/>
<feature type="chain" id="PRO_5032666137" description="DUF2059 domain-containing protein" evidence="1">
    <location>
        <begin position="26"/>
        <end position="404"/>
    </location>
</feature>
<dbReference type="RefSeq" id="WP_161082947.1">
    <property type="nucleotide sequence ID" value="NZ_WWCX01000007.1"/>
</dbReference>
<gene>
    <name evidence="2" type="ORF">GTP90_07690</name>
</gene>
<dbReference type="Proteomes" id="UP000447355">
    <property type="component" value="Unassembled WGS sequence"/>
</dbReference>
<sequence>MKSFPSLLLCCMLAVSINLPQAAHAAAAGAAAAVRFAGPASPEQLAAASRLLQAMEMPRLIRVSLGRAPKVDQETYEVNQHISQHASDAEICATLAPIYAKYLSADEADRLAIHYRTSVGRRQVTAMLAREGVVNGERNPYFTDSEAREVRAIEALPAYKVFAAAQPQIFEANRAALHAWRGRYYAGYQKQVMANLAEIRTANANYKPGDPGGKFILRRTGLATLDKYAGIIADYNIEAINTSRAMANDLDRYGVDHLLMKERLVTAEGLGRARDILAKCEERMERYLHDRDLQQAAFRERVAASLPDKHAMAAFEPNLVREYDQLVRLGENQRALVDVYKRVLDFASSRLGAIQIQDNRLMFNDEADLQVFNALVAQVTKLGEEESALRGEGGQRKEAEGAGK</sequence>
<evidence type="ECO:0000313" key="2">
    <source>
        <dbReference type="EMBL" id="MYM93738.1"/>
    </source>
</evidence>
<evidence type="ECO:0000313" key="3">
    <source>
        <dbReference type="Proteomes" id="UP000447355"/>
    </source>
</evidence>